<evidence type="ECO:0000256" key="6">
    <source>
        <dbReference type="ARBA" id="ARBA00022989"/>
    </source>
</evidence>
<comment type="subcellular location">
    <subcellularLocation>
        <location evidence="1">Cell membrane</location>
        <topology evidence="1">Multi-pass membrane protein</topology>
    </subcellularLocation>
</comment>
<keyword evidence="3" id="KW-0813">Transport</keyword>
<evidence type="ECO:0000256" key="3">
    <source>
        <dbReference type="ARBA" id="ARBA00022448"/>
    </source>
</evidence>
<comment type="caution">
    <text evidence="9">The sequence shown here is derived from an EMBL/GenBank/DDBJ whole genome shotgun (WGS) entry which is preliminary data.</text>
</comment>
<keyword evidence="7 8" id="KW-0472">Membrane</keyword>
<dbReference type="RefSeq" id="WP_204720335.1">
    <property type="nucleotide sequence ID" value="NZ_JACSNR010000004.1"/>
</dbReference>
<sequence length="316" mass="33845">MESILFSLNSVMPLFLMGIAGYLLVQRGVVNENFVDQASNLCFKLLIPFSLFRKVYDAKVLDSFDFRLPLYCVLSVLTVLILAWLIWPHFVKDRARCGACIHSTFRANVVLMGIPVLTNMYGEEGALVAAMALPFVVILSNIGAVTVFTAFAPESSGARLDPRKLLLSIAKNPFIIAILLGLAAQLSGISFPPFASKSIDYLADMSTPLALLAVGGQFDPKKAAGNLRLNLTICTLRLVVIPAVVIAVAAALGFRGPELAFIFVVVGSPSAVSGAALAKVMGSDHQLTGEVTLMTSLLSAFTFFIAFTLLRSVALI</sequence>
<keyword evidence="10" id="KW-1185">Reference proteome</keyword>
<evidence type="ECO:0000313" key="10">
    <source>
        <dbReference type="Proteomes" id="UP000724149"/>
    </source>
</evidence>
<dbReference type="Pfam" id="PF03547">
    <property type="entry name" value="Mem_trans"/>
    <property type="match status" value="1"/>
</dbReference>
<feature type="transmembrane region" description="Helical" evidence="8">
    <location>
        <begin position="127"/>
        <end position="152"/>
    </location>
</feature>
<dbReference type="InterPro" id="IPR004776">
    <property type="entry name" value="Mem_transp_PIN-like"/>
</dbReference>
<name>A0ABS2GNL8_9FIRM</name>
<feature type="transmembrane region" description="Helical" evidence="8">
    <location>
        <begin position="260"/>
        <end position="281"/>
    </location>
</feature>
<evidence type="ECO:0000256" key="2">
    <source>
        <dbReference type="ARBA" id="ARBA00010145"/>
    </source>
</evidence>
<proteinExistence type="inferred from homology"/>
<feature type="transmembrane region" description="Helical" evidence="8">
    <location>
        <begin position="293"/>
        <end position="314"/>
    </location>
</feature>
<gene>
    <name evidence="9" type="ORF">H9X81_05125</name>
</gene>
<dbReference type="Proteomes" id="UP000724149">
    <property type="component" value="Unassembled WGS sequence"/>
</dbReference>
<reference evidence="9 10" key="1">
    <citation type="journal article" date="2021" name="Sci. Rep.">
        <title>The distribution of antibiotic resistance genes in chicken gut microbiota commensals.</title>
        <authorList>
            <person name="Juricova H."/>
            <person name="Matiasovicova J."/>
            <person name="Kubasova T."/>
            <person name="Cejkova D."/>
            <person name="Rychlik I."/>
        </authorList>
    </citation>
    <scope>NUCLEOTIDE SEQUENCE [LARGE SCALE GENOMIC DNA]</scope>
    <source>
        <strain evidence="9 10">An564</strain>
    </source>
</reference>
<comment type="similarity">
    <text evidence="2">Belongs to the auxin efflux carrier (TC 2.A.69) family.</text>
</comment>
<dbReference type="PANTHER" id="PTHR36838:SF4">
    <property type="entry name" value="AUXIN EFFLUX CARRIER FAMILY PROTEIN"/>
    <property type="match status" value="1"/>
</dbReference>
<accession>A0ABS2GNL8</accession>
<organism evidence="9 10">
    <name type="scientific">Hydrogenoanaerobacterium saccharovorans</name>
    <dbReference type="NCBI Taxonomy" id="474960"/>
    <lineage>
        <taxon>Bacteria</taxon>
        <taxon>Bacillati</taxon>
        <taxon>Bacillota</taxon>
        <taxon>Clostridia</taxon>
        <taxon>Eubacteriales</taxon>
        <taxon>Oscillospiraceae</taxon>
        <taxon>Hydrogenoanaerobacterium</taxon>
    </lineage>
</organism>
<evidence type="ECO:0000256" key="1">
    <source>
        <dbReference type="ARBA" id="ARBA00004651"/>
    </source>
</evidence>
<evidence type="ECO:0000256" key="4">
    <source>
        <dbReference type="ARBA" id="ARBA00022475"/>
    </source>
</evidence>
<feature type="transmembrane region" description="Helical" evidence="8">
    <location>
        <begin position="230"/>
        <end position="254"/>
    </location>
</feature>
<evidence type="ECO:0000256" key="8">
    <source>
        <dbReference type="SAM" id="Phobius"/>
    </source>
</evidence>
<feature type="transmembrane region" description="Helical" evidence="8">
    <location>
        <begin position="6"/>
        <end position="25"/>
    </location>
</feature>
<dbReference type="EMBL" id="JACSNR010000004">
    <property type="protein sequence ID" value="MBM6923075.1"/>
    <property type="molecule type" value="Genomic_DNA"/>
</dbReference>
<keyword evidence="4" id="KW-1003">Cell membrane</keyword>
<feature type="transmembrane region" description="Helical" evidence="8">
    <location>
        <begin position="99"/>
        <end position="121"/>
    </location>
</feature>
<evidence type="ECO:0000313" key="9">
    <source>
        <dbReference type="EMBL" id="MBM6923075.1"/>
    </source>
</evidence>
<protein>
    <submittedName>
        <fullName evidence="9">AEC family transporter</fullName>
    </submittedName>
</protein>
<dbReference type="PANTHER" id="PTHR36838">
    <property type="entry name" value="AUXIN EFFLUX CARRIER FAMILY PROTEIN"/>
    <property type="match status" value="1"/>
</dbReference>
<keyword evidence="6 8" id="KW-1133">Transmembrane helix</keyword>
<evidence type="ECO:0000256" key="7">
    <source>
        <dbReference type="ARBA" id="ARBA00023136"/>
    </source>
</evidence>
<feature type="transmembrane region" description="Helical" evidence="8">
    <location>
        <begin position="173"/>
        <end position="195"/>
    </location>
</feature>
<dbReference type="Gene3D" id="1.20.1530.20">
    <property type="match status" value="1"/>
</dbReference>
<feature type="transmembrane region" description="Helical" evidence="8">
    <location>
        <begin position="68"/>
        <end position="87"/>
    </location>
</feature>
<dbReference type="InterPro" id="IPR038770">
    <property type="entry name" value="Na+/solute_symporter_sf"/>
</dbReference>
<evidence type="ECO:0000256" key="5">
    <source>
        <dbReference type="ARBA" id="ARBA00022692"/>
    </source>
</evidence>
<keyword evidence="5 8" id="KW-0812">Transmembrane</keyword>